<dbReference type="Proteomes" id="UP000836387">
    <property type="component" value="Unassembled WGS sequence"/>
</dbReference>
<proteinExistence type="predicted"/>
<accession>A0ACA9TXB1</accession>
<reference evidence="1" key="2">
    <citation type="submission" date="2021-10" db="EMBL/GenBank/DDBJ databases">
        <authorList>
            <person name="Piombo E."/>
        </authorList>
    </citation>
    <scope>NUCLEOTIDE SEQUENCE</scope>
</reference>
<organism evidence="1 2">
    <name type="scientific">Clonostachys rosea f. rosea IK726</name>
    <dbReference type="NCBI Taxonomy" id="1349383"/>
    <lineage>
        <taxon>Eukaryota</taxon>
        <taxon>Fungi</taxon>
        <taxon>Dikarya</taxon>
        <taxon>Ascomycota</taxon>
        <taxon>Pezizomycotina</taxon>
        <taxon>Sordariomycetes</taxon>
        <taxon>Hypocreomycetidae</taxon>
        <taxon>Hypocreales</taxon>
        <taxon>Bionectriaceae</taxon>
        <taxon>Clonostachys</taxon>
    </lineage>
</organism>
<protein>
    <submittedName>
        <fullName evidence="1">Uncharacterized protein</fullName>
    </submittedName>
</protein>
<dbReference type="EMBL" id="CADEHS020000009">
    <property type="protein sequence ID" value="CAG9945564.1"/>
    <property type="molecule type" value="Genomic_DNA"/>
</dbReference>
<comment type="caution">
    <text evidence="1">The sequence shown here is derived from an EMBL/GenBank/DDBJ whole genome shotgun (WGS) entry which is preliminary data.</text>
</comment>
<sequence length="80" mass="9262">MSKSLKNYTTIGDILFQQEWTRRAEHELADITKATARLEKEAMGSGKKREQLAKFNPLLMYKEPGATRDGTRTAYRPWTQ</sequence>
<reference evidence="1" key="1">
    <citation type="submission" date="2020-04" db="EMBL/GenBank/DDBJ databases">
        <authorList>
            <person name="Broberg M."/>
        </authorList>
    </citation>
    <scope>NUCLEOTIDE SEQUENCE</scope>
</reference>
<evidence type="ECO:0000313" key="2">
    <source>
        <dbReference type="Proteomes" id="UP000836387"/>
    </source>
</evidence>
<name>A0ACA9TXB1_BIOOC</name>
<keyword evidence="2" id="KW-1185">Reference proteome</keyword>
<gene>
    <name evidence="1" type="ORF">CRV2_00012302</name>
</gene>
<evidence type="ECO:0000313" key="1">
    <source>
        <dbReference type="EMBL" id="CAG9945564.1"/>
    </source>
</evidence>